<keyword evidence="4" id="KW-1185">Reference proteome</keyword>
<protein>
    <recommendedName>
        <fullName evidence="2">Integrase catalytic domain-containing protein</fullName>
    </recommendedName>
</protein>
<proteinExistence type="predicted"/>
<dbReference type="InterPro" id="IPR036397">
    <property type="entry name" value="RNaseH_sf"/>
</dbReference>
<accession>A0A6A4VZ94</accession>
<comment type="caution">
    <text evidence="3">The sequence shown here is derived from an EMBL/GenBank/DDBJ whole genome shotgun (WGS) entry which is preliminary data.</text>
</comment>
<evidence type="ECO:0000313" key="4">
    <source>
        <dbReference type="Proteomes" id="UP000440578"/>
    </source>
</evidence>
<dbReference type="Gene3D" id="3.30.420.10">
    <property type="entry name" value="Ribonuclease H-like superfamily/Ribonuclease H"/>
    <property type="match status" value="1"/>
</dbReference>
<evidence type="ECO:0000256" key="1">
    <source>
        <dbReference type="SAM" id="MobiDB-lite"/>
    </source>
</evidence>
<dbReference type="OrthoDB" id="6514811at2759"/>
<feature type="compositionally biased region" description="Basic and acidic residues" evidence="1">
    <location>
        <begin position="104"/>
        <end position="116"/>
    </location>
</feature>
<dbReference type="Proteomes" id="UP000440578">
    <property type="component" value="Unassembled WGS sequence"/>
</dbReference>
<dbReference type="PROSITE" id="PS50994">
    <property type="entry name" value="INTEGRASE"/>
    <property type="match status" value="1"/>
</dbReference>
<evidence type="ECO:0000259" key="2">
    <source>
        <dbReference type="PROSITE" id="PS50994"/>
    </source>
</evidence>
<gene>
    <name evidence="3" type="primary">K02A2.6_85</name>
    <name evidence="3" type="ORF">FJT64_004480</name>
</gene>
<dbReference type="InterPro" id="IPR050951">
    <property type="entry name" value="Retrovirus_Pol_polyprotein"/>
</dbReference>
<evidence type="ECO:0000313" key="3">
    <source>
        <dbReference type="EMBL" id="KAF0298229.1"/>
    </source>
</evidence>
<dbReference type="SUPFAM" id="SSF53098">
    <property type="entry name" value="Ribonuclease H-like"/>
    <property type="match status" value="1"/>
</dbReference>
<dbReference type="EMBL" id="VIIS01001441">
    <property type="protein sequence ID" value="KAF0298229.1"/>
    <property type="molecule type" value="Genomic_DNA"/>
</dbReference>
<dbReference type="PANTHER" id="PTHR37984:SF5">
    <property type="entry name" value="PROTEIN NYNRIN-LIKE"/>
    <property type="match status" value="1"/>
</dbReference>
<dbReference type="PANTHER" id="PTHR37984">
    <property type="entry name" value="PROTEIN CBG26694"/>
    <property type="match status" value="1"/>
</dbReference>
<dbReference type="InterPro" id="IPR001584">
    <property type="entry name" value="Integrase_cat-core"/>
</dbReference>
<organism evidence="3 4">
    <name type="scientific">Amphibalanus amphitrite</name>
    <name type="common">Striped barnacle</name>
    <name type="synonym">Balanus amphitrite</name>
    <dbReference type="NCBI Taxonomy" id="1232801"/>
    <lineage>
        <taxon>Eukaryota</taxon>
        <taxon>Metazoa</taxon>
        <taxon>Ecdysozoa</taxon>
        <taxon>Arthropoda</taxon>
        <taxon>Crustacea</taxon>
        <taxon>Multicrustacea</taxon>
        <taxon>Cirripedia</taxon>
        <taxon>Thoracica</taxon>
        <taxon>Thoracicalcarea</taxon>
        <taxon>Balanomorpha</taxon>
        <taxon>Balanoidea</taxon>
        <taxon>Balanidae</taxon>
        <taxon>Amphibalaninae</taxon>
        <taxon>Amphibalanus</taxon>
    </lineage>
</organism>
<dbReference type="InterPro" id="IPR012337">
    <property type="entry name" value="RNaseH-like_sf"/>
</dbReference>
<dbReference type="AlphaFoldDB" id="A0A6A4VZ94"/>
<sequence length="264" mass="29349">MVTSDGGTQFTSHVFQNLSTEYGFRHRITDPHTPSSNGAAERAVRTAKWLLRQRDPHLALLNYRATPVEATGQSPARLLFGREIQTRLPRPRVVECQDSTLDAARRRDGEKKELQRRSFNKHHGARDLPPLRPGDVVRVRTRIDPDWRERVTVRERIGRRSYVVDNNRHTVRRNRGALRLSPEIEPPTGSSDLPVPLSVRPSPGVPESVRPSPGVPVGVSVRPSPTVSMPRPAISPPGQTSEPCPSAAASPSRTRSGRLYGSRS</sequence>
<feature type="domain" description="Integrase catalytic" evidence="2">
    <location>
        <begin position="1"/>
        <end position="97"/>
    </location>
</feature>
<feature type="compositionally biased region" description="Low complexity" evidence="1">
    <location>
        <begin position="198"/>
        <end position="228"/>
    </location>
</feature>
<feature type="region of interest" description="Disordered" evidence="1">
    <location>
        <begin position="104"/>
        <end position="133"/>
    </location>
</feature>
<feature type="compositionally biased region" description="Low complexity" evidence="1">
    <location>
        <begin position="243"/>
        <end position="252"/>
    </location>
</feature>
<dbReference type="GO" id="GO:0015074">
    <property type="term" value="P:DNA integration"/>
    <property type="evidence" value="ECO:0007669"/>
    <property type="project" value="InterPro"/>
</dbReference>
<name>A0A6A4VZ94_AMPAM</name>
<reference evidence="3 4" key="1">
    <citation type="submission" date="2019-07" db="EMBL/GenBank/DDBJ databases">
        <title>Draft genome assembly of a fouling barnacle, Amphibalanus amphitrite (Darwin, 1854): The first reference genome for Thecostraca.</title>
        <authorList>
            <person name="Kim W."/>
        </authorList>
    </citation>
    <scope>NUCLEOTIDE SEQUENCE [LARGE SCALE GENOMIC DNA]</scope>
    <source>
        <strain evidence="3">SNU_AA5</strain>
        <tissue evidence="3">Soma without cirri and trophi</tissue>
    </source>
</reference>
<feature type="region of interest" description="Disordered" evidence="1">
    <location>
        <begin position="174"/>
        <end position="264"/>
    </location>
</feature>
<dbReference type="GO" id="GO:0003676">
    <property type="term" value="F:nucleic acid binding"/>
    <property type="evidence" value="ECO:0007669"/>
    <property type="project" value="InterPro"/>
</dbReference>